<gene>
    <name evidence="4" type="ORF">SAMN05443144_104157</name>
</gene>
<evidence type="ECO:0000256" key="2">
    <source>
        <dbReference type="SAM" id="Phobius"/>
    </source>
</evidence>
<keyword evidence="3" id="KW-0732">Signal</keyword>
<keyword evidence="5" id="KW-1185">Reference proteome</keyword>
<dbReference type="InterPro" id="IPR036249">
    <property type="entry name" value="Thioredoxin-like_sf"/>
</dbReference>
<feature type="chain" id="PRO_5012680070" evidence="3">
    <location>
        <begin position="24"/>
        <end position="280"/>
    </location>
</feature>
<reference evidence="4 5" key="1">
    <citation type="submission" date="2016-11" db="EMBL/GenBank/DDBJ databases">
        <authorList>
            <person name="Jaros S."/>
            <person name="Januszkiewicz K."/>
            <person name="Wedrychowicz H."/>
        </authorList>
    </citation>
    <scope>NUCLEOTIDE SEQUENCE [LARGE SCALE GENOMIC DNA]</scope>
    <source>
        <strain evidence="4 5">DSM 21986</strain>
    </source>
</reference>
<sequence>MYYVGPAAIVLLSLLLQPANSVAQLNRQKPENIENVGVTERLGEKIPLDLTFASAKGDSVSLQELFEDNKPVLLNPVYYECPQLCSMIKEAIFQGVKDLQWSPGSDYNIITFSFDHEEGHKLAAENKQRFLNKLDRKGAENGWHFLSGNKENIKKLTGAVGFDYNKLENGQYAHGAAIMFLSPNGTITRYLYGLKFDEFNMRNALYEAADGEIGSTAEQVLLYCYQYDADSNSYAPVAWRIMKLGGFATMIILGIFLGFMWLRYRYSTNEKQIKEPNGRA</sequence>
<proteinExistence type="inferred from homology"/>
<dbReference type="SUPFAM" id="SSF52833">
    <property type="entry name" value="Thioredoxin-like"/>
    <property type="match status" value="1"/>
</dbReference>
<comment type="similarity">
    <text evidence="1">Belongs to the SCO1/2 family.</text>
</comment>
<evidence type="ECO:0000313" key="4">
    <source>
        <dbReference type="EMBL" id="SHE94308.1"/>
    </source>
</evidence>
<feature type="signal peptide" evidence="3">
    <location>
        <begin position="1"/>
        <end position="23"/>
    </location>
</feature>
<dbReference type="AlphaFoldDB" id="A0A1M4XLM7"/>
<accession>A0A1M4XLM7</accession>
<feature type="transmembrane region" description="Helical" evidence="2">
    <location>
        <begin position="241"/>
        <end position="262"/>
    </location>
</feature>
<keyword evidence="2" id="KW-0812">Transmembrane</keyword>
<protein>
    <submittedName>
        <fullName evidence="4">Protein SCO1/2</fullName>
    </submittedName>
</protein>
<evidence type="ECO:0000313" key="5">
    <source>
        <dbReference type="Proteomes" id="UP000184041"/>
    </source>
</evidence>
<keyword evidence="2" id="KW-0472">Membrane</keyword>
<dbReference type="InterPro" id="IPR003782">
    <property type="entry name" value="SCO1/SenC"/>
</dbReference>
<dbReference type="EMBL" id="FQUS01000004">
    <property type="protein sequence ID" value="SHE94308.1"/>
    <property type="molecule type" value="Genomic_DNA"/>
</dbReference>
<evidence type="ECO:0000256" key="1">
    <source>
        <dbReference type="ARBA" id="ARBA00010996"/>
    </source>
</evidence>
<dbReference type="CDD" id="cd02968">
    <property type="entry name" value="SCO"/>
    <property type="match status" value="1"/>
</dbReference>
<dbReference type="STRING" id="1194090.SAMN05443144_104157"/>
<organism evidence="4 5">
    <name type="scientific">Fodinibius roseus</name>
    <dbReference type="NCBI Taxonomy" id="1194090"/>
    <lineage>
        <taxon>Bacteria</taxon>
        <taxon>Pseudomonadati</taxon>
        <taxon>Balneolota</taxon>
        <taxon>Balneolia</taxon>
        <taxon>Balneolales</taxon>
        <taxon>Balneolaceae</taxon>
        <taxon>Fodinibius</taxon>
    </lineage>
</organism>
<name>A0A1M4XLM7_9BACT</name>
<evidence type="ECO:0000256" key="3">
    <source>
        <dbReference type="SAM" id="SignalP"/>
    </source>
</evidence>
<dbReference type="OrthoDB" id="9811998at2"/>
<dbReference type="Gene3D" id="3.40.30.10">
    <property type="entry name" value="Glutaredoxin"/>
    <property type="match status" value="1"/>
</dbReference>
<dbReference type="RefSeq" id="WP_073060272.1">
    <property type="nucleotide sequence ID" value="NZ_FQUS01000004.1"/>
</dbReference>
<keyword evidence="2" id="KW-1133">Transmembrane helix</keyword>
<dbReference type="Proteomes" id="UP000184041">
    <property type="component" value="Unassembled WGS sequence"/>
</dbReference>
<dbReference type="PANTHER" id="PTHR12151:SF8">
    <property type="entry name" value="THIOREDOXIN DOMAIN-CONTAINING PROTEIN"/>
    <property type="match status" value="1"/>
</dbReference>
<dbReference type="PANTHER" id="PTHR12151">
    <property type="entry name" value="ELECTRON TRANSPORT PROTIN SCO1/SENC FAMILY MEMBER"/>
    <property type="match status" value="1"/>
</dbReference>